<dbReference type="AlphaFoldDB" id="A0AAU7DKF7"/>
<dbReference type="PANTHER" id="PTHR43156">
    <property type="entry name" value="STAGE II SPORULATION PROTEIN E-RELATED"/>
    <property type="match status" value="1"/>
</dbReference>
<feature type="transmembrane region" description="Helical" evidence="2">
    <location>
        <begin position="290"/>
        <end position="308"/>
    </location>
</feature>
<dbReference type="InterPro" id="IPR036457">
    <property type="entry name" value="PPM-type-like_dom_sf"/>
</dbReference>
<feature type="signal peptide" evidence="3">
    <location>
        <begin position="1"/>
        <end position="21"/>
    </location>
</feature>
<keyword evidence="2" id="KW-0812">Transmembrane</keyword>
<accession>A0AAU7DKF7</accession>
<dbReference type="Pfam" id="PF07228">
    <property type="entry name" value="SpoIIE"/>
    <property type="match status" value="1"/>
</dbReference>
<feature type="transmembrane region" description="Helical" evidence="2">
    <location>
        <begin position="265"/>
        <end position="283"/>
    </location>
</feature>
<evidence type="ECO:0000256" key="1">
    <source>
        <dbReference type="ARBA" id="ARBA00022801"/>
    </source>
</evidence>
<dbReference type="RefSeq" id="WP_348262806.1">
    <property type="nucleotide sequence ID" value="NZ_CP121196.1"/>
</dbReference>
<dbReference type="InterPro" id="IPR001932">
    <property type="entry name" value="PPM-type_phosphatase-like_dom"/>
</dbReference>
<feature type="transmembrane region" description="Helical" evidence="2">
    <location>
        <begin position="320"/>
        <end position="338"/>
    </location>
</feature>
<protein>
    <submittedName>
        <fullName evidence="5">SpoIIE family protein phosphatase</fullName>
    </submittedName>
</protein>
<dbReference type="GO" id="GO:0016791">
    <property type="term" value="F:phosphatase activity"/>
    <property type="evidence" value="ECO:0007669"/>
    <property type="project" value="TreeGrafter"/>
</dbReference>
<evidence type="ECO:0000313" key="5">
    <source>
        <dbReference type="EMBL" id="XBH17582.1"/>
    </source>
</evidence>
<keyword evidence="2" id="KW-0472">Membrane</keyword>
<proteinExistence type="predicted"/>
<name>A0AAU7DKF7_9BACT</name>
<dbReference type="SMART" id="SM00331">
    <property type="entry name" value="PP2C_SIG"/>
    <property type="match status" value="1"/>
</dbReference>
<feature type="domain" description="PPM-type phosphatase" evidence="4">
    <location>
        <begin position="450"/>
        <end position="648"/>
    </location>
</feature>
<feature type="transmembrane region" description="Helical" evidence="2">
    <location>
        <begin position="205"/>
        <end position="223"/>
    </location>
</feature>
<reference evidence="5" key="1">
    <citation type="submission" date="2023-03" db="EMBL/GenBank/DDBJ databases">
        <title>Edaphobacter sp.</title>
        <authorList>
            <person name="Huber K.J."/>
            <person name="Papendorf J."/>
            <person name="Pilke C."/>
            <person name="Bunk B."/>
            <person name="Sproeer C."/>
            <person name="Pester M."/>
        </authorList>
    </citation>
    <scope>NUCLEOTIDE SEQUENCE</scope>
    <source>
        <strain evidence="5">DSM 110680</strain>
    </source>
</reference>
<sequence length="655" mass="72132">MMRATLLGALLLAVCVSEAWCQVFDFEAGRDKTSELEMMWRFHPGDDPNGTLGWAQPGFDDSGWALLRSDTPWSVQGYDRYSGFAWYRFKVRLPQDAEPLALCIPRIFTSYHLFADGKLIGESGKMPPQGAHFYDLDHIFVIPVGPSTPDRVVTFAIRVWHSPKYAASVGGGPQGAPILGVLAAVQGLKASRNWGRFWNATAGNVLMLMNLVAAFGGFFLFWMRPGDLEYLWFGLYELLTGADHLVVDWPLFYPSPADVLSSADAWMSAASWVLFLLFVFKILDGQRNWLFWSAIGTSVATVLSEAALNLDWTSVRTWETFWGITLLPYFACILLLLYRSALNGVPDARMLLAPVAICYATWFMRIVLWVLEDSGQTWIAPFAARFNRLASWPFPFSAQDVADMVMLLAVLAILPLRFARSRRDEERLAGEMESARTVQQVLVPVEVPEIPGFRIESIYKPAGQVGGDFFQIIPLANGSTVIAIGDVSGKGMPAAMTVALLVGTLRTLAHYVESPAEILYAMNQRMLARSRGGFTTCLVLRADANGEILVANAGHIAPFVNGKELAIENGLPLGLSGGSSYPEERFDFGNGEQLTLMTDGVVEARGKDGELFGFERTAALSIARAEYIAQVAQSFGQEDDITVLTLARTQAVARI</sequence>
<dbReference type="SUPFAM" id="SSF49785">
    <property type="entry name" value="Galactose-binding domain-like"/>
    <property type="match status" value="1"/>
</dbReference>
<feature type="transmembrane region" description="Helical" evidence="2">
    <location>
        <begin position="350"/>
        <end position="371"/>
    </location>
</feature>
<dbReference type="SUPFAM" id="SSF81606">
    <property type="entry name" value="PP2C-like"/>
    <property type="match status" value="1"/>
</dbReference>
<gene>
    <name evidence="5" type="ORF">P8935_23820</name>
</gene>
<dbReference type="InterPro" id="IPR008979">
    <property type="entry name" value="Galactose-bd-like_sf"/>
</dbReference>
<dbReference type="EMBL" id="CP121196">
    <property type="protein sequence ID" value="XBH17582.1"/>
    <property type="molecule type" value="Genomic_DNA"/>
</dbReference>
<dbReference type="PANTHER" id="PTHR43156:SF2">
    <property type="entry name" value="STAGE II SPORULATION PROTEIN E"/>
    <property type="match status" value="1"/>
</dbReference>
<dbReference type="InterPro" id="IPR052016">
    <property type="entry name" value="Bact_Sigma-Reg"/>
</dbReference>
<feature type="chain" id="PRO_5043526235" evidence="3">
    <location>
        <begin position="22"/>
        <end position="655"/>
    </location>
</feature>
<feature type="transmembrane region" description="Helical" evidence="2">
    <location>
        <begin position="401"/>
        <end position="419"/>
    </location>
</feature>
<dbReference type="Gene3D" id="3.60.40.10">
    <property type="entry name" value="PPM-type phosphatase domain"/>
    <property type="match status" value="1"/>
</dbReference>
<dbReference type="Gene3D" id="2.60.120.260">
    <property type="entry name" value="Galactose-binding domain-like"/>
    <property type="match status" value="1"/>
</dbReference>
<keyword evidence="2" id="KW-1133">Transmembrane helix</keyword>
<evidence type="ECO:0000256" key="2">
    <source>
        <dbReference type="SAM" id="Phobius"/>
    </source>
</evidence>
<keyword evidence="1" id="KW-0378">Hydrolase</keyword>
<organism evidence="5">
    <name type="scientific">Telmatobacter sp. DSM 110680</name>
    <dbReference type="NCBI Taxonomy" id="3036704"/>
    <lineage>
        <taxon>Bacteria</taxon>
        <taxon>Pseudomonadati</taxon>
        <taxon>Acidobacteriota</taxon>
        <taxon>Terriglobia</taxon>
        <taxon>Terriglobales</taxon>
        <taxon>Acidobacteriaceae</taxon>
        <taxon>Telmatobacter</taxon>
    </lineage>
</organism>
<evidence type="ECO:0000256" key="3">
    <source>
        <dbReference type="SAM" id="SignalP"/>
    </source>
</evidence>
<keyword evidence="3" id="KW-0732">Signal</keyword>
<evidence type="ECO:0000259" key="4">
    <source>
        <dbReference type="SMART" id="SM00331"/>
    </source>
</evidence>